<accession>A0A804R5K3</accession>
<evidence type="ECO:0008006" key="5">
    <source>
        <dbReference type="Google" id="ProtNLM"/>
    </source>
</evidence>
<dbReference type="Proteomes" id="UP000007305">
    <property type="component" value="Chromosome 9"/>
</dbReference>
<name>A0A804R5K3_MAIZE</name>
<gene>
    <name evidence="3" type="primary">LOC103638925</name>
</gene>
<evidence type="ECO:0000256" key="1">
    <source>
        <dbReference type="ARBA" id="ARBA00022729"/>
    </source>
</evidence>
<organism evidence="3 4">
    <name type="scientific">Zea mays</name>
    <name type="common">Maize</name>
    <dbReference type="NCBI Taxonomy" id="4577"/>
    <lineage>
        <taxon>Eukaryota</taxon>
        <taxon>Viridiplantae</taxon>
        <taxon>Streptophyta</taxon>
        <taxon>Embryophyta</taxon>
        <taxon>Tracheophyta</taxon>
        <taxon>Spermatophyta</taxon>
        <taxon>Magnoliopsida</taxon>
        <taxon>Liliopsida</taxon>
        <taxon>Poales</taxon>
        <taxon>Poaceae</taxon>
        <taxon>PACMAD clade</taxon>
        <taxon>Panicoideae</taxon>
        <taxon>Andropogonodae</taxon>
        <taxon>Andropogoneae</taxon>
        <taxon>Tripsacinae</taxon>
        <taxon>Zea</taxon>
    </lineage>
</organism>
<dbReference type="InParanoid" id="A0A804R5K3"/>
<keyword evidence="4" id="KW-1185">Reference proteome</keyword>
<dbReference type="GeneID" id="103638925"/>
<reference evidence="3" key="2">
    <citation type="submission" date="2019-07" db="EMBL/GenBank/DDBJ databases">
        <authorList>
            <person name="Seetharam A."/>
            <person name="Woodhouse M."/>
            <person name="Cannon E."/>
        </authorList>
    </citation>
    <scope>NUCLEOTIDE SEQUENCE [LARGE SCALE GENOMIC DNA]</scope>
    <source>
        <strain evidence="3">cv. B73</strain>
    </source>
</reference>
<dbReference type="InterPro" id="IPR040361">
    <property type="entry name" value="TPD1"/>
</dbReference>
<evidence type="ECO:0000313" key="3">
    <source>
        <dbReference type="EnsemblPlants" id="Zm00001eb391040_P001"/>
    </source>
</evidence>
<dbReference type="PANTHER" id="PTHR33184">
    <property type="entry name" value="PROTEIN TAPETUM DETERMINANT 1-LIKE-RELATED"/>
    <property type="match status" value="1"/>
</dbReference>
<evidence type="ECO:0000313" key="4">
    <source>
        <dbReference type="Proteomes" id="UP000007305"/>
    </source>
</evidence>
<feature type="signal peptide" evidence="2">
    <location>
        <begin position="1"/>
        <end position="30"/>
    </location>
</feature>
<dbReference type="PANTHER" id="PTHR33184:SF45">
    <property type="entry name" value="PROTEIN TAPETUM DETERMINANT 1"/>
    <property type="match status" value="1"/>
</dbReference>
<feature type="chain" id="PRO_5032467819" description="Protein TAPETUM DETERMINANT 1" evidence="2">
    <location>
        <begin position="31"/>
        <end position="183"/>
    </location>
</feature>
<protein>
    <recommendedName>
        <fullName evidence="5">Protein TAPETUM DETERMINANT 1</fullName>
    </recommendedName>
</protein>
<proteinExistence type="predicted"/>
<dbReference type="GO" id="GO:0001709">
    <property type="term" value="P:cell fate determination"/>
    <property type="evidence" value="ECO:0000318"/>
    <property type="project" value="GO_Central"/>
</dbReference>
<dbReference type="Gramene" id="Zm00001eb391040_T001">
    <property type="protein sequence ID" value="Zm00001eb391040_P001"/>
    <property type="gene ID" value="Zm00001eb391040"/>
</dbReference>
<dbReference type="OrthoDB" id="1572689at2759"/>
<dbReference type="EnsemblPlants" id="Zm00001eb391040_T001">
    <property type="protein sequence ID" value="Zm00001eb391040_P001"/>
    <property type="gene ID" value="Zm00001eb391040"/>
</dbReference>
<reference evidence="3" key="3">
    <citation type="submission" date="2021-05" db="UniProtKB">
        <authorList>
            <consortium name="EnsemblPlants"/>
        </authorList>
    </citation>
    <scope>IDENTIFICATION</scope>
    <source>
        <strain evidence="3">cv. B73</strain>
    </source>
</reference>
<evidence type="ECO:0000256" key="2">
    <source>
        <dbReference type="SAM" id="SignalP"/>
    </source>
</evidence>
<dbReference type="Pfam" id="PF24068">
    <property type="entry name" value="TPD1_C"/>
    <property type="match status" value="1"/>
</dbReference>
<dbReference type="KEGG" id="zma:103638925"/>
<reference evidence="4" key="1">
    <citation type="journal article" date="2009" name="Science">
        <title>The B73 maize genome: complexity, diversity, and dynamics.</title>
        <authorList>
            <person name="Schnable P.S."/>
            <person name="Ware D."/>
            <person name="Fulton R.S."/>
            <person name="Stein J.C."/>
            <person name="Wei F."/>
            <person name="Pasternak S."/>
            <person name="Liang C."/>
            <person name="Zhang J."/>
            <person name="Fulton L."/>
            <person name="Graves T.A."/>
            <person name="Minx P."/>
            <person name="Reily A.D."/>
            <person name="Courtney L."/>
            <person name="Kruchowski S.S."/>
            <person name="Tomlinson C."/>
            <person name="Strong C."/>
            <person name="Delehaunty K."/>
            <person name="Fronick C."/>
            <person name="Courtney B."/>
            <person name="Rock S.M."/>
            <person name="Belter E."/>
            <person name="Du F."/>
            <person name="Kim K."/>
            <person name="Abbott R.M."/>
            <person name="Cotton M."/>
            <person name="Levy A."/>
            <person name="Marchetto P."/>
            <person name="Ochoa K."/>
            <person name="Jackson S.M."/>
            <person name="Gillam B."/>
            <person name="Chen W."/>
            <person name="Yan L."/>
            <person name="Higginbotham J."/>
            <person name="Cardenas M."/>
            <person name="Waligorski J."/>
            <person name="Applebaum E."/>
            <person name="Phelps L."/>
            <person name="Falcone J."/>
            <person name="Kanchi K."/>
            <person name="Thane T."/>
            <person name="Scimone A."/>
            <person name="Thane N."/>
            <person name="Henke J."/>
            <person name="Wang T."/>
            <person name="Ruppert J."/>
            <person name="Shah N."/>
            <person name="Rotter K."/>
            <person name="Hodges J."/>
            <person name="Ingenthron E."/>
            <person name="Cordes M."/>
            <person name="Kohlberg S."/>
            <person name="Sgro J."/>
            <person name="Delgado B."/>
            <person name="Mead K."/>
            <person name="Chinwalla A."/>
            <person name="Leonard S."/>
            <person name="Crouse K."/>
            <person name="Collura K."/>
            <person name="Kudrna D."/>
            <person name="Currie J."/>
            <person name="He R."/>
            <person name="Angelova A."/>
            <person name="Rajasekar S."/>
            <person name="Mueller T."/>
            <person name="Lomeli R."/>
            <person name="Scara G."/>
            <person name="Ko A."/>
            <person name="Delaney K."/>
            <person name="Wissotski M."/>
            <person name="Lopez G."/>
            <person name="Campos D."/>
            <person name="Braidotti M."/>
            <person name="Ashley E."/>
            <person name="Golser W."/>
            <person name="Kim H."/>
            <person name="Lee S."/>
            <person name="Lin J."/>
            <person name="Dujmic Z."/>
            <person name="Kim W."/>
            <person name="Talag J."/>
            <person name="Zuccolo A."/>
            <person name="Fan C."/>
            <person name="Sebastian A."/>
            <person name="Kramer M."/>
            <person name="Spiegel L."/>
            <person name="Nascimento L."/>
            <person name="Zutavern T."/>
            <person name="Miller B."/>
            <person name="Ambroise C."/>
            <person name="Muller S."/>
            <person name="Spooner W."/>
            <person name="Narechania A."/>
            <person name="Ren L."/>
            <person name="Wei S."/>
            <person name="Kumari S."/>
            <person name="Faga B."/>
            <person name="Levy M.J."/>
            <person name="McMahan L."/>
            <person name="Van Buren P."/>
            <person name="Vaughn M.W."/>
            <person name="Ying K."/>
            <person name="Yeh C.-T."/>
            <person name="Emrich S.J."/>
            <person name="Jia Y."/>
            <person name="Kalyanaraman A."/>
            <person name="Hsia A.-P."/>
            <person name="Barbazuk W.B."/>
            <person name="Baucom R.S."/>
            <person name="Brutnell T.P."/>
            <person name="Carpita N.C."/>
            <person name="Chaparro C."/>
            <person name="Chia J.-M."/>
            <person name="Deragon J.-M."/>
            <person name="Estill J.C."/>
            <person name="Fu Y."/>
            <person name="Jeddeloh J.A."/>
            <person name="Han Y."/>
            <person name="Lee H."/>
            <person name="Li P."/>
            <person name="Lisch D.R."/>
            <person name="Liu S."/>
            <person name="Liu Z."/>
            <person name="Nagel D.H."/>
            <person name="McCann M.C."/>
            <person name="SanMiguel P."/>
            <person name="Myers A.M."/>
            <person name="Nettleton D."/>
            <person name="Nguyen J."/>
            <person name="Penning B.W."/>
            <person name="Ponnala L."/>
            <person name="Schneider K.L."/>
            <person name="Schwartz D.C."/>
            <person name="Sharma A."/>
            <person name="Soderlund C."/>
            <person name="Springer N.M."/>
            <person name="Sun Q."/>
            <person name="Wang H."/>
            <person name="Waterman M."/>
            <person name="Westerman R."/>
            <person name="Wolfgruber T.K."/>
            <person name="Yang L."/>
            <person name="Yu Y."/>
            <person name="Zhang L."/>
            <person name="Zhou S."/>
            <person name="Zhu Q."/>
            <person name="Bennetzen J.L."/>
            <person name="Dawe R.K."/>
            <person name="Jiang J."/>
            <person name="Jiang N."/>
            <person name="Presting G.G."/>
            <person name="Wessler S.R."/>
            <person name="Aluru S."/>
            <person name="Martienssen R.A."/>
            <person name="Clifton S.W."/>
            <person name="McCombie W.R."/>
            <person name="Wing R.A."/>
            <person name="Wilson R.K."/>
        </authorList>
    </citation>
    <scope>NUCLEOTIDE SEQUENCE [LARGE SCALE GENOMIC DNA]</scope>
    <source>
        <strain evidence="4">cv. B73</strain>
    </source>
</reference>
<keyword evidence="1 2" id="KW-0732">Signal</keyword>
<dbReference type="AlphaFoldDB" id="A0A804R5K3"/>
<sequence length="183" mass="19045">MGCPRERTVVATLSMTLLFLLADQAGVVSCHPFPAVAVAAKHQTAVQVRNLLIDTRKSNPGDAAGMAAYGAEKTEEAAPPDLCSGVVAVSQGSAGSLSNGTPSYSVTITNTCLGCTVRDVHVSCGEFAAPTELVDPSDFRRLSYDDCLVKNGGPMGPGETISFEYSNSFIYKMDVATVSCGDV</sequence>
<dbReference type="RefSeq" id="XP_008659939.1">
    <property type="nucleotide sequence ID" value="XM_008661717.3"/>
</dbReference>